<accession>A0ABQ1M137</accession>
<feature type="domain" description="L,D-TPase catalytic" evidence="2">
    <location>
        <begin position="1"/>
        <end position="167"/>
    </location>
</feature>
<gene>
    <name evidence="3" type="ORF">GCM10007207_16770</name>
</gene>
<reference evidence="4" key="1">
    <citation type="journal article" date="2019" name="Int. J. Syst. Evol. Microbiol.">
        <title>The Global Catalogue of Microorganisms (GCM) 10K type strain sequencing project: providing services to taxonomists for standard genome sequencing and annotation.</title>
        <authorList>
            <consortium name="The Broad Institute Genomics Platform"/>
            <consortium name="The Broad Institute Genome Sequencing Center for Infectious Disease"/>
            <person name="Wu L."/>
            <person name="Ma J."/>
        </authorList>
    </citation>
    <scope>NUCLEOTIDE SEQUENCE [LARGE SCALE GENOMIC DNA]</scope>
    <source>
        <strain evidence="4">CCM 7132</strain>
    </source>
</reference>
<dbReference type="RefSeq" id="WP_188426340.1">
    <property type="nucleotide sequence ID" value="NZ_BMCH01000004.1"/>
</dbReference>
<comment type="pathway">
    <text evidence="1">Cell wall biogenesis; peptidoglycan biosynthesis.</text>
</comment>
<protein>
    <recommendedName>
        <fullName evidence="2">L,D-TPase catalytic domain-containing protein</fullName>
    </recommendedName>
</protein>
<dbReference type="PANTHER" id="PTHR38589:SF1">
    <property type="entry name" value="BLR0621 PROTEIN"/>
    <property type="match status" value="1"/>
</dbReference>
<evidence type="ECO:0000256" key="1">
    <source>
        <dbReference type="PROSITE-ProRule" id="PRU01373"/>
    </source>
</evidence>
<evidence type="ECO:0000259" key="2">
    <source>
        <dbReference type="PROSITE" id="PS52029"/>
    </source>
</evidence>
<evidence type="ECO:0000313" key="4">
    <source>
        <dbReference type="Proteomes" id="UP000637769"/>
    </source>
</evidence>
<name>A0ABQ1M137_9PROT</name>
<dbReference type="InterPro" id="IPR005490">
    <property type="entry name" value="LD_TPept_cat_dom"/>
</dbReference>
<dbReference type="PROSITE" id="PS52029">
    <property type="entry name" value="LD_TPASE"/>
    <property type="match status" value="1"/>
</dbReference>
<sequence>MLVILRHGEGRTGTLFVNNRPLPALIGAGGIRSDKSEGDQATPTGFLPFRQVFYRADRVVRPQTRLRIEALSPDDGWCDDPDHHDYNRHISLPHEGRHERLWREDHCYDLCVVLGWNDDPVIRNRGSAIFLHLPPESGVTEGCIALEELLLRELIASDATGVEVRAG</sequence>
<proteinExistence type="predicted"/>
<feature type="active site" description="Proton donor/acceptor" evidence="1">
    <location>
        <position position="132"/>
    </location>
</feature>
<comment type="caution">
    <text evidence="3">The sequence shown here is derived from an EMBL/GenBank/DDBJ whole genome shotgun (WGS) entry which is preliminary data.</text>
</comment>
<keyword evidence="1" id="KW-0961">Cell wall biogenesis/degradation</keyword>
<feature type="active site" description="Nucleophile" evidence="1">
    <location>
        <position position="143"/>
    </location>
</feature>
<dbReference type="Proteomes" id="UP000637769">
    <property type="component" value="Unassembled WGS sequence"/>
</dbReference>
<keyword evidence="4" id="KW-1185">Reference proteome</keyword>
<dbReference type="EMBL" id="BMCH01000004">
    <property type="protein sequence ID" value="GGC31955.1"/>
    <property type="molecule type" value="Genomic_DNA"/>
</dbReference>
<keyword evidence="1" id="KW-0133">Cell shape</keyword>
<dbReference type="Pfam" id="PF03734">
    <property type="entry name" value="YkuD"/>
    <property type="match status" value="1"/>
</dbReference>
<keyword evidence="1" id="KW-0573">Peptidoglycan synthesis</keyword>
<evidence type="ECO:0000313" key="3">
    <source>
        <dbReference type="EMBL" id="GGC31955.1"/>
    </source>
</evidence>
<dbReference type="PANTHER" id="PTHR38589">
    <property type="entry name" value="BLR0621 PROTEIN"/>
    <property type="match status" value="1"/>
</dbReference>
<organism evidence="3 4">
    <name type="scientific">Asaia siamensis</name>
    <dbReference type="NCBI Taxonomy" id="110479"/>
    <lineage>
        <taxon>Bacteria</taxon>
        <taxon>Pseudomonadati</taxon>
        <taxon>Pseudomonadota</taxon>
        <taxon>Alphaproteobacteria</taxon>
        <taxon>Acetobacterales</taxon>
        <taxon>Acetobacteraceae</taxon>
        <taxon>Asaia</taxon>
    </lineage>
</organism>